<feature type="transmembrane region" description="Helical" evidence="7">
    <location>
        <begin position="174"/>
        <end position="192"/>
    </location>
</feature>
<dbReference type="Pfam" id="PF01694">
    <property type="entry name" value="Rhomboid"/>
    <property type="match status" value="1"/>
</dbReference>
<dbReference type="EMBL" id="CP042261">
    <property type="protein sequence ID" value="QDY69770.1"/>
    <property type="molecule type" value="Genomic_DNA"/>
</dbReference>
<evidence type="ECO:0000313" key="9">
    <source>
        <dbReference type="EMBL" id="QDY69770.1"/>
    </source>
</evidence>
<feature type="transmembrane region" description="Helical" evidence="7">
    <location>
        <begin position="117"/>
        <end position="136"/>
    </location>
</feature>
<evidence type="ECO:0000256" key="6">
    <source>
        <dbReference type="ARBA" id="ARBA00023136"/>
    </source>
</evidence>
<evidence type="ECO:0000256" key="5">
    <source>
        <dbReference type="ARBA" id="ARBA00022989"/>
    </source>
</evidence>
<evidence type="ECO:0000256" key="4">
    <source>
        <dbReference type="ARBA" id="ARBA00022801"/>
    </source>
</evidence>
<dbReference type="InterPro" id="IPR050925">
    <property type="entry name" value="Rhomboid_protease_S54"/>
</dbReference>
<sequence>MIRQPARSARTSGREPIFNNVPAVVLWLLVANLAVEFILQLSQWQVGFPTLRNRVYEYGAFWSILLHGSHPVFPLQPVTMFFTYAFLHGGLLHLGVNMIALLSFGRAIVRKAGTLRFLVAYFLTSVAGAACYGLLVKNPAPMVGASGALFGLAGLWICWNWLNLRSRGQSTRAIRRVLIYLVAYNVVFYFLLRGHLAWETHLGGFVAGWVLGLLWGIPAKRRA</sequence>
<dbReference type="SUPFAM" id="SSF144091">
    <property type="entry name" value="Rhomboid-like"/>
    <property type="match status" value="1"/>
</dbReference>
<comment type="subcellular location">
    <subcellularLocation>
        <location evidence="1">Membrane</location>
        <topology evidence="1">Multi-pass membrane protein</topology>
    </subcellularLocation>
</comment>
<feature type="transmembrane region" description="Helical" evidence="7">
    <location>
        <begin position="142"/>
        <end position="162"/>
    </location>
</feature>
<keyword evidence="9" id="KW-0645">Protease</keyword>
<evidence type="ECO:0000256" key="7">
    <source>
        <dbReference type="SAM" id="Phobius"/>
    </source>
</evidence>
<keyword evidence="4" id="KW-0378">Hydrolase</keyword>
<evidence type="ECO:0000256" key="2">
    <source>
        <dbReference type="ARBA" id="ARBA00009045"/>
    </source>
</evidence>
<gene>
    <name evidence="9" type="ORF">FPZ52_09150</name>
</gene>
<feature type="domain" description="Peptidase S54 rhomboid" evidence="8">
    <location>
        <begin position="79"/>
        <end position="214"/>
    </location>
</feature>
<feature type="transmembrane region" description="Helical" evidence="7">
    <location>
        <begin position="81"/>
        <end position="105"/>
    </location>
</feature>
<dbReference type="InterPro" id="IPR022764">
    <property type="entry name" value="Peptidase_S54_rhomboid_dom"/>
</dbReference>
<name>A0A5B8J606_9RHOB</name>
<dbReference type="OrthoDB" id="9797190at2"/>
<keyword evidence="6 7" id="KW-0472">Membrane</keyword>
<dbReference type="PANTHER" id="PTHR43731:SF14">
    <property type="entry name" value="PRESENILIN-ASSOCIATED RHOMBOID-LIKE PROTEIN, MITOCHONDRIAL"/>
    <property type="match status" value="1"/>
</dbReference>
<protein>
    <submittedName>
        <fullName evidence="9">Rhomboid family intramembrane serine protease</fullName>
    </submittedName>
</protein>
<reference evidence="9 10" key="1">
    <citation type="submission" date="2019-07" db="EMBL/GenBank/DDBJ databases">
        <title>Litoreibacter alkalisoli sp. nov., isolated from saline-alkaline soil.</title>
        <authorList>
            <person name="Wang S."/>
            <person name="Xu L."/>
            <person name="Xing Y.-T."/>
            <person name="Sun J.-Q."/>
        </authorList>
    </citation>
    <scope>NUCLEOTIDE SEQUENCE [LARGE SCALE GENOMIC DNA]</scope>
    <source>
        <strain evidence="9 10">LN3S51</strain>
    </source>
</reference>
<feature type="transmembrane region" description="Helical" evidence="7">
    <location>
        <begin position="21"/>
        <end position="41"/>
    </location>
</feature>
<dbReference type="GO" id="GO:0004252">
    <property type="term" value="F:serine-type endopeptidase activity"/>
    <property type="evidence" value="ECO:0007669"/>
    <property type="project" value="InterPro"/>
</dbReference>
<dbReference type="GO" id="GO:0016020">
    <property type="term" value="C:membrane"/>
    <property type="evidence" value="ECO:0007669"/>
    <property type="project" value="UniProtKB-SubCell"/>
</dbReference>
<keyword evidence="5 7" id="KW-1133">Transmembrane helix</keyword>
<dbReference type="Gene3D" id="1.20.1540.10">
    <property type="entry name" value="Rhomboid-like"/>
    <property type="match status" value="1"/>
</dbReference>
<keyword evidence="3 7" id="KW-0812">Transmembrane</keyword>
<dbReference type="InterPro" id="IPR035952">
    <property type="entry name" value="Rhomboid-like_sf"/>
</dbReference>
<evidence type="ECO:0000256" key="3">
    <source>
        <dbReference type="ARBA" id="ARBA00022692"/>
    </source>
</evidence>
<keyword evidence="10" id="KW-1185">Reference proteome</keyword>
<accession>A0A5B8J606</accession>
<dbReference type="AlphaFoldDB" id="A0A5B8J606"/>
<dbReference type="RefSeq" id="WP_146365147.1">
    <property type="nucleotide sequence ID" value="NZ_CP042261.1"/>
</dbReference>
<proteinExistence type="inferred from homology"/>
<comment type="similarity">
    <text evidence="2">Belongs to the peptidase S54 family.</text>
</comment>
<organism evidence="9 10">
    <name type="scientific">Qingshengfaniella alkalisoli</name>
    <dbReference type="NCBI Taxonomy" id="2599296"/>
    <lineage>
        <taxon>Bacteria</taxon>
        <taxon>Pseudomonadati</taxon>
        <taxon>Pseudomonadota</taxon>
        <taxon>Alphaproteobacteria</taxon>
        <taxon>Rhodobacterales</taxon>
        <taxon>Paracoccaceae</taxon>
        <taxon>Qingshengfaniella</taxon>
    </lineage>
</organism>
<evidence type="ECO:0000256" key="1">
    <source>
        <dbReference type="ARBA" id="ARBA00004141"/>
    </source>
</evidence>
<dbReference type="Proteomes" id="UP000318483">
    <property type="component" value="Chromosome"/>
</dbReference>
<dbReference type="KEGG" id="lit:FPZ52_09150"/>
<evidence type="ECO:0000259" key="8">
    <source>
        <dbReference type="Pfam" id="PF01694"/>
    </source>
</evidence>
<dbReference type="PANTHER" id="PTHR43731">
    <property type="entry name" value="RHOMBOID PROTEASE"/>
    <property type="match status" value="1"/>
</dbReference>
<feature type="transmembrane region" description="Helical" evidence="7">
    <location>
        <begin position="198"/>
        <end position="217"/>
    </location>
</feature>
<dbReference type="GO" id="GO:0006508">
    <property type="term" value="P:proteolysis"/>
    <property type="evidence" value="ECO:0007669"/>
    <property type="project" value="UniProtKB-KW"/>
</dbReference>
<evidence type="ECO:0000313" key="10">
    <source>
        <dbReference type="Proteomes" id="UP000318483"/>
    </source>
</evidence>